<evidence type="ECO:0000256" key="11">
    <source>
        <dbReference type="RuleBase" id="RU003781"/>
    </source>
</evidence>
<evidence type="ECO:0000256" key="10">
    <source>
        <dbReference type="HAMAP-Rule" id="MF_01405"/>
    </source>
</evidence>
<feature type="binding site" evidence="10">
    <location>
        <begin position="12"/>
        <end position="17"/>
    </location>
    <ligand>
        <name>substrate</name>
    </ligand>
</feature>
<dbReference type="Pfam" id="PF01725">
    <property type="entry name" value="Ham1p_like"/>
    <property type="match status" value="1"/>
</dbReference>
<sequence length="230" mass="23886">MAPEVTRLVLATANPNKVTELAELLAALPRDIEVLARPQWVAEVAETGTTFEANADLKAVAVAGAVGEWALADDSGLEVDALGGAPGVRSARYAADLAALGDTWDGTGNGVTAESEDEANRRALAAKLASRPGASSDRSRFRCALSLADPTGKVWLRADGVVEGRVVTTCRGENGFGYDPMFVPDDGHGATFAEMSRAEKASISHRGRALTALIRTMASHGWPAGMATPG</sequence>
<dbReference type="GO" id="GO:0046872">
    <property type="term" value="F:metal ion binding"/>
    <property type="evidence" value="ECO:0007669"/>
    <property type="project" value="UniProtKB-KW"/>
</dbReference>
<organism evidence="12 13">
    <name type="scientific">Candidatus Neomicrothrix parvicella RN1</name>
    <dbReference type="NCBI Taxonomy" id="1229780"/>
    <lineage>
        <taxon>Bacteria</taxon>
        <taxon>Bacillati</taxon>
        <taxon>Actinomycetota</taxon>
        <taxon>Acidimicrobiia</taxon>
        <taxon>Acidimicrobiales</taxon>
        <taxon>Microthrixaceae</taxon>
        <taxon>Candidatus Neomicrothrix</taxon>
    </lineage>
</organism>
<keyword evidence="5 10" id="KW-0378">Hydrolase</keyword>
<feature type="binding site" evidence="10">
    <location>
        <begin position="205"/>
        <end position="206"/>
    </location>
    <ligand>
        <name>substrate</name>
    </ligand>
</feature>
<dbReference type="InterPro" id="IPR020922">
    <property type="entry name" value="dITP/XTP_pyrophosphatase"/>
</dbReference>
<evidence type="ECO:0000256" key="9">
    <source>
        <dbReference type="ARBA" id="ARBA00052017"/>
    </source>
</evidence>
<dbReference type="FunFam" id="3.90.950.10:FF:000001">
    <property type="entry name" value="dITP/XTP pyrophosphatase"/>
    <property type="match status" value="1"/>
</dbReference>
<accession>R4Z3L1</accession>
<evidence type="ECO:0000256" key="7">
    <source>
        <dbReference type="ARBA" id="ARBA00023080"/>
    </source>
</evidence>
<comment type="catalytic activity">
    <reaction evidence="8 10">
        <text>dITP + H2O = dIMP + diphosphate + H(+)</text>
        <dbReference type="Rhea" id="RHEA:28342"/>
        <dbReference type="ChEBI" id="CHEBI:15377"/>
        <dbReference type="ChEBI" id="CHEBI:15378"/>
        <dbReference type="ChEBI" id="CHEBI:33019"/>
        <dbReference type="ChEBI" id="CHEBI:61194"/>
        <dbReference type="ChEBI" id="CHEBI:61382"/>
        <dbReference type="EC" id="3.6.1.66"/>
    </reaction>
</comment>
<dbReference type="SUPFAM" id="SSF52972">
    <property type="entry name" value="ITPase-like"/>
    <property type="match status" value="1"/>
</dbReference>
<keyword evidence="13" id="KW-1185">Reference proteome</keyword>
<dbReference type="GO" id="GO:0000166">
    <property type="term" value="F:nucleotide binding"/>
    <property type="evidence" value="ECO:0007669"/>
    <property type="project" value="UniProtKB-KW"/>
</dbReference>
<comment type="similarity">
    <text evidence="1 10 11">Belongs to the HAM1 NTPase family.</text>
</comment>
<dbReference type="GO" id="GO:0017111">
    <property type="term" value="F:ribonucleoside triphosphate phosphatase activity"/>
    <property type="evidence" value="ECO:0007669"/>
    <property type="project" value="InterPro"/>
</dbReference>
<feature type="binding site" evidence="10">
    <location>
        <position position="75"/>
    </location>
    <ligand>
        <name>substrate</name>
    </ligand>
</feature>
<dbReference type="EMBL" id="CANL01000078">
    <property type="protein sequence ID" value="CCM65529.1"/>
    <property type="molecule type" value="Genomic_DNA"/>
</dbReference>
<dbReference type="GO" id="GO:0009117">
    <property type="term" value="P:nucleotide metabolic process"/>
    <property type="evidence" value="ECO:0007669"/>
    <property type="project" value="UniProtKB-KW"/>
</dbReference>
<evidence type="ECO:0000256" key="3">
    <source>
        <dbReference type="ARBA" id="ARBA00022723"/>
    </source>
</evidence>
<dbReference type="GO" id="GO:0005829">
    <property type="term" value="C:cytosol"/>
    <property type="evidence" value="ECO:0007669"/>
    <property type="project" value="TreeGrafter"/>
</dbReference>
<dbReference type="GO" id="GO:0036222">
    <property type="term" value="F:XTP diphosphatase activity"/>
    <property type="evidence" value="ECO:0007669"/>
    <property type="project" value="UniProtKB-UniRule"/>
</dbReference>
<dbReference type="OrthoDB" id="9807456at2"/>
<protein>
    <recommendedName>
        <fullName evidence="10">dITP/XTP pyrophosphatase</fullName>
        <ecNumber evidence="10">3.6.1.66</ecNumber>
    </recommendedName>
    <alternativeName>
        <fullName evidence="10">Non-canonical purine NTP pyrophosphatase</fullName>
    </alternativeName>
    <alternativeName>
        <fullName evidence="10">Non-standard purine NTP pyrophosphatase</fullName>
    </alternativeName>
    <alternativeName>
        <fullName evidence="10">Nucleoside-triphosphate diphosphatase</fullName>
    </alternativeName>
    <alternativeName>
        <fullName evidence="10">Nucleoside-triphosphate pyrophosphatase</fullName>
        <shortName evidence="10">NTPase</shortName>
    </alternativeName>
</protein>
<evidence type="ECO:0000256" key="6">
    <source>
        <dbReference type="ARBA" id="ARBA00022842"/>
    </source>
</evidence>
<dbReference type="NCBIfam" id="TIGR00042">
    <property type="entry name" value="RdgB/HAM1 family non-canonical purine NTP pyrophosphatase"/>
    <property type="match status" value="1"/>
</dbReference>
<dbReference type="eggNOG" id="COG0127">
    <property type="taxonomic scope" value="Bacteria"/>
</dbReference>
<dbReference type="HAMAP" id="MF_01405">
    <property type="entry name" value="Non_canon_purine_NTPase"/>
    <property type="match status" value="1"/>
</dbReference>
<dbReference type="GO" id="GO:0036220">
    <property type="term" value="F:ITP diphosphatase activity"/>
    <property type="evidence" value="ECO:0007669"/>
    <property type="project" value="UniProtKB-UniRule"/>
</dbReference>
<dbReference type="InterPro" id="IPR002637">
    <property type="entry name" value="RdgB/HAM1"/>
</dbReference>
<dbReference type="PANTHER" id="PTHR11067">
    <property type="entry name" value="INOSINE TRIPHOSPHATE PYROPHOSPHATASE/HAM1 PROTEIN"/>
    <property type="match status" value="1"/>
</dbReference>
<feature type="binding site" evidence="10">
    <location>
        <position position="74"/>
    </location>
    <ligand>
        <name>Mg(2+)</name>
        <dbReference type="ChEBI" id="CHEBI:18420"/>
    </ligand>
</feature>
<comment type="catalytic activity">
    <reaction evidence="9 10">
        <text>XTP + H2O = XMP + diphosphate + H(+)</text>
        <dbReference type="Rhea" id="RHEA:28610"/>
        <dbReference type="ChEBI" id="CHEBI:15377"/>
        <dbReference type="ChEBI" id="CHEBI:15378"/>
        <dbReference type="ChEBI" id="CHEBI:33019"/>
        <dbReference type="ChEBI" id="CHEBI:57464"/>
        <dbReference type="ChEBI" id="CHEBI:61314"/>
        <dbReference type="EC" id="3.6.1.66"/>
    </reaction>
</comment>
<comment type="caution">
    <text evidence="10">Lacks conserved residue(s) required for the propagation of feature annotation.</text>
</comment>
<comment type="function">
    <text evidence="10">Pyrophosphatase that catalyzes the hydrolysis of nucleoside triphosphates to their monophosphate derivatives, with a high preference for the non-canonical purine nucleotides XTP (xanthosine triphosphate), dITP (deoxyinosine triphosphate) and ITP. Seems to function as a house-cleaning enzyme that removes non-canonical purine nucleotides from the nucleotide pool, thus preventing their incorporation into DNA/RNA and avoiding chromosomal lesions.</text>
</comment>
<feature type="binding site" evidence="10">
    <location>
        <begin position="176"/>
        <end position="179"/>
    </location>
    <ligand>
        <name>substrate</name>
    </ligand>
</feature>
<dbReference type="RefSeq" id="WP_012230304.1">
    <property type="nucleotide sequence ID" value="NZ_HG422565.1"/>
</dbReference>
<gene>
    <name evidence="12" type="primary">rdgB</name>
    <name evidence="12" type="ORF">BN381_80059</name>
</gene>
<comment type="cofactor">
    <cofactor evidence="10">
        <name>Mg(2+)</name>
        <dbReference type="ChEBI" id="CHEBI:18420"/>
    </cofactor>
    <text evidence="10">Binds 1 Mg(2+) ion per subunit.</text>
</comment>
<dbReference type="HOGENOM" id="CLU_082080_0_2_11"/>
<reference evidence="12 13" key="1">
    <citation type="journal article" date="2013" name="ISME J.">
        <title>Metabolic model for the filamentous 'Candidatus Microthrix parvicella' based on genomic and metagenomic analyses.</title>
        <authorList>
            <person name="Jon McIlroy S."/>
            <person name="Kristiansen R."/>
            <person name="Albertsen M."/>
            <person name="Michael Karst S."/>
            <person name="Rossetti S."/>
            <person name="Lund Nielsen J."/>
            <person name="Tandoi V."/>
            <person name="James Seviour R."/>
            <person name="Nielsen P.H."/>
        </authorList>
    </citation>
    <scope>NUCLEOTIDE SEQUENCE [LARGE SCALE GENOMIC DNA]</scope>
    <source>
        <strain evidence="12 13">RN1</strain>
    </source>
</reference>
<evidence type="ECO:0000313" key="12">
    <source>
        <dbReference type="EMBL" id="CCM65529.1"/>
    </source>
</evidence>
<dbReference type="GO" id="GO:0009146">
    <property type="term" value="P:purine nucleoside triphosphate catabolic process"/>
    <property type="evidence" value="ECO:0007669"/>
    <property type="project" value="UniProtKB-UniRule"/>
</dbReference>
<evidence type="ECO:0000256" key="8">
    <source>
        <dbReference type="ARBA" id="ARBA00051875"/>
    </source>
</evidence>
<keyword evidence="3 10" id="KW-0479">Metal-binding</keyword>
<feature type="active site" description="Proton acceptor" evidence="10">
    <location>
        <position position="74"/>
    </location>
</feature>
<evidence type="ECO:0000256" key="5">
    <source>
        <dbReference type="ARBA" id="ARBA00022801"/>
    </source>
</evidence>
<dbReference type="PANTHER" id="PTHR11067:SF9">
    <property type="entry name" value="INOSINE TRIPHOSPHATE PYROPHOSPHATASE"/>
    <property type="match status" value="1"/>
</dbReference>
<evidence type="ECO:0000256" key="4">
    <source>
        <dbReference type="ARBA" id="ARBA00022741"/>
    </source>
</evidence>
<keyword evidence="6 10" id="KW-0460">Magnesium</keyword>
<keyword evidence="7 10" id="KW-0546">Nucleotide metabolism</keyword>
<dbReference type="Gene3D" id="3.90.950.10">
    <property type="match status" value="1"/>
</dbReference>
<evidence type="ECO:0000313" key="13">
    <source>
        <dbReference type="Proteomes" id="UP000018291"/>
    </source>
</evidence>
<dbReference type="STRING" id="1229780.BN381_80059"/>
<dbReference type="CDD" id="cd00515">
    <property type="entry name" value="HAM1"/>
    <property type="match status" value="1"/>
</dbReference>
<name>R4Z3L1_9ACTN</name>
<comment type="subunit">
    <text evidence="2 10">Homodimer.</text>
</comment>
<dbReference type="Proteomes" id="UP000018291">
    <property type="component" value="Unassembled WGS sequence"/>
</dbReference>
<dbReference type="EC" id="3.6.1.66" evidence="10"/>
<feature type="binding site" evidence="10">
    <location>
        <position position="200"/>
    </location>
    <ligand>
        <name>substrate</name>
    </ligand>
</feature>
<dbReference type="AlphaFoldDB" id="R4Z3L1"/>
<evidence type="ECO:0000256" key="1">
    <source>
        <dbReference type="ARBA" id="ARBA00008023"/>
    </source>
</evidence>
<evidence type="ECO:0000256" key="2">
    <source>
        <dbReference type="ARBA" id="ARBA00011738"/>
    </source>
</evidence>
<comment type="catalytic activity">
    <reaction evidence="10">
        <text>ITP + H2O = IMP + diphosphate + H(+)</text>
        <dbReference type="Rhea" id="RHEA:29399"/>
        <dbReference type="ChEBI" id="CHEBI:15377"/>
        <dbReference type="ChEBI" id="CHEBI:15378"/>
        <dbReference type="ChEBI" id="CHEBI:33019"/>
        <dbReference type="ChEBI" id="CHEBI:58053"/>
        <dbReference type="ChEBI" id="CHEBI:61402"/>
        <dbReference type="EC" id="3.6.1.66"/>
    </reaction>
</comment>
<proteinExistence type="inferred from homology"/>
<dbReference type="InterPro" id="IPR029001">
    <property type="entry name" value="ITPase-like_fam"/>
</dbReference>
<keyword evidence="4 10" id="KW-0547">Nucleotide-binding</keyword>
<comment type="caution">
    <text evidence="12">The sequence shown here is derived from an EMBL/GenBank/DDBJ whole genome shotgun (WGS) entry which is preliminary data.</text>
</comment>
<dbReference type="GO" id="GO:0035870">
    <property type="term" value="F:dITP diphosphatase activity"/>
    <property type="evidence" value="ECO:0007669"/>
    <property type="project" value="UniProtKB-UniRule"/>
</dbReference>